<dbReference type="PANTHER" id="PTHR14969:SF13">
    <property type="entry name" value="AT30094P"/>
    <property type="match status" value="1"/>
</dbReference>
<dbReference type="STRING" id="314278.NB231_15508"/>
<comment type="catalytic activity">
    <reaction evidence="3">
        <text>di-trans,octa-cis-undecaprenyl diphosphate + H2O = di-trans,octa-cis-undecaprenyl phosphate + phosphate + H(+)</text>
        <dbReference type="Rhea" id="RHEA:28094"/>
        <dbReference type="ChEBI" id="CHEBI:15377"/>
        <dbReference type="ChEBI" id="CHEBI:15378"/>
        <dbReference type="ChEBI" id="CHEBI:43474"/>
        <dbReference type="ChEBI" id="CHEBI:58405"/>
        <dbReference type="ChEBI" id="CHEBI:60392"/>
        <dbReference type="EC" id="3.6.1.27"/>
    </reaction>
</comment>
<dbReference type="Gene3D" id="1.20.144.10">
    <property type="entry name" value="Phosphatidic acid phosphatase type 2/haloperoxidase"/>
    <property type="match status" value="2"/>
</dbReference>
<name>A4BLQ2_9GAMM</name>
<feature type="transmembrane region" description="Helical" evidence="4">
    <location>
        <begin position="21"/>
        <end position="40"/>
    </location>
</feature>
<proteinExistence type="predicted"/>
<keyword evidence="4" id="KW-0812">Transmembrane</keyword>
<evidence type="ECO:0000313" key="6">
    <source>
        <dbReference type="EMBL" id="EAR23240.1"/>
    </source>
</evidence>
<sequence length="247" mass="27017">MNKTRQFGSVALSWLTWLARHELAVLLSVMVCAGGTWGFVELAEDVVEGDTHRLDEAILLALRNPADRSDPLGPAWVEEAVRDVTALGGIPMVTLIILGATGYLLLSQRFRTALFITVAVPGGLLVSNLLKTSFERPRPDLVPTEVSVYTASFPSGHSMMAAVTYLTLAALLARIEPEWRLKLYLLLVAALVTVLVGISRVYLGIHWPTDVLAGWTAGAAWASLCWLVARRVPRRSFAFAGKVLRKR</sequence>
<dbReference type="Pfam" id="PF01569">
    <property type="entry name" value="PAP2"/>
    <property type="match status" value="1"/>
</dbReference>
<organism evidence="6 7">
    <name type="scientific">Nitrococcus mobilis Nb-231</name>
    <dbReference type="NCBI Taxonomy" id="314278"/>
    <lineage>
        <taxon>Bacteria</taxon>
        <taxon>Pseudomonadati</taxon>
        <taxon>Pseudomonadota</taxon>
        <taxon>Gammaproteobacteria</taxon>
        <taxon>Chromatiales</taxon>
        <taxon>Ectothiorhodospiraceae</taxon>
        <taxon>Nitrococcus</taxon>
    </lineage>
</organism>
<dbReference type="InterPro" id="IPR000326">
    <property type="entry name" value="PAP2/HPO"/>
</dbReference>
<dbReference type="Proteomes" id="UP000003374">
    <property type="component" value="Unassembled WGS sequence"/>
</dbReference>
<feature type="transmembrane region" description="Helical" evidence="4">
    <location>
        <begin position="183"/>
        <end position="205"/>
    </location>
</feature>
<protein>
    <recommendedName>
        <fullName evidence="1">undecaprenyl-diphosphate phosphatase</fullName>
        <ecNumber evidence="1">3.6.1.27</ecNumber>
    </recommendedName>
    <alternativeName>
        <fullName evidence="2">Undecaprenyl pyrophosphate phosphatase</fullName>
    </alternativeName>
</protein>
<dbReference type="eggNOG" id="COG0671">
    <property type="taxonomic scope" value="Bacteria"/>
</dbReference>
<dbReference type="HOGENOM" id="CLU_072573_3_0_6"/>
<feature type="transmembrane region" description="Helical" evidence="4">
    <location>
        <begin position="211"/>
        <end position="229"/>
    </location>
</feature>
<evidence type="ECO:0000256" key="1">
    <source>
        <dbReference type="ARBA" id="ARBA00012374"/>
    </source>
</evidence>
<dbReference type="RefSeq" id="WP_005004303.1">
    <property type="nucleotide sequence ID" value="NZ_CH672427.1"/>
</dbReference>
<dbReference type="SUPFAM" id="SSF48317">
    <property type="entry name" value="Acid phosphatase/Vanadium-dependent haloperoxidase"/>
    <property type="match status" value="1"/>
</dbReference>
<accession>A4BLQ2</accession>
<comment type="caution">
    <text evidence="6">The sequence shown here is derived from an EMBL/GenBank/DDBJ whole genome shotgun (WGS) entry which is preliminary data.</text>
</comment>
<feature type="transmembrane region" description="Helical" evidence="4">
    <location>
        <begin position="84"/>
        <end position="106"/>
    </location>
</feature>
<evidence type="ECO:0000256" key="2">
    <source>
        <dbReference type="ARBA" id="ARBA00032707"/>
    </source>
</evidence>
<feature type="transmembrane region" description="Helical" evidence="4">
    <location>
        <begin position="150"/>
        <end position="171"/>
    </location>
</feature>
<evidence type="ECO:0000256" key="3">
    <source>
        <dbReference type="ARBA" id="ARBA00047594"/>
    </source>
</evidence>
<reference evidence="6 7" key="1">
    <citation type="submission" date="2006-02" db="EMBL/GenBank/DDBJ databases">
        <authorList>
            <person name="Waterbury J."/>
            <person name="Ferriera S."/>
            <person name="Johnson J."/>
            <person name="Kravitz S."/>
            <person name="Halpern A."/>
            <person name="Remington K."/>
            <person name="Beeson K."/>
            <person name="Tran B."/>
            <person name="Rogers Y.-H."/>
            <person name="Friedman R."/>
            <person name="Venter J.C."/>
        </authorList>
    </citation>
    <scope>NUCLEOTIDE SEQUENCE [LARGE SCALE GENOMIC DNA]</scope>
    <source>
        <strain evidence="6 7">Nb-231</strain>
    </source>
</reference>
<evidence type="ECO:0000313" key="7">
    <source>
        <dbReference type="Proteomes" id="UP000003374"/>
    </source>
</evidence>
<dbReference type="OrthoDB" id="9780918at2"/>
<feature type="domain" description="Phosphatidic acid phosphatase type 2/haloperoxidase" evidence="5">
    <location>
        <begin position="110"/>
        <end position="226"/>
    </location>
</feature>
<evidence type="ECO:0000256" key="4">
    <source>
        <dbReference type="SAM" id="Phobius"/>
    </source>
</evidence>
<keyword evidence="7" id="KW-1185">Reference proteome</keyword>
<keyword evidence="4" id="KW-0472">Membrane</keyword>
<feature type="transmembrane region" description="Helical" evidence="4">
    <location>
        <begin position="113"/>
        <end position="130"/>
    </location>
</feature>
<dbReference type="CDD" id="cd03392">
    <property type="entry name" value="PAP2_like_2"/>
    <property type="match status" value="1"/>
</dbReference>
<gene>
    <name evidence="6" type="ORF">NB231_15508</name>
</gene>
<dbReference type="InterPro" id="IPR036938">
    <property type="entry name" value="PAP2/HPO_sf"/>
</dbReference>
<dbReference type="SMART" id="SM00014">
    <property type="entry name" value="acidPPc"/>
    <property type="match status" value="1"/>
</dbReference>
<dbReference type="GO" id="GO:0050380">
    <property type="term" value="F:undecaprenyl-diphosphatase activity"/>
    <property type="evidence" value="ECO:0007669"/>
    <property type="project" value="UniProtKB-EC"/>
</dbReference>
<dbReference type="AlphaFoldDB" id="A4BLQ2"/>
<dbReference type="EC" id="3.6.1.27" evidence="1"/>
<evidence type="ECO:0000259" key="5">
    <source>
        <dbReference type="SMART" id="SM00014"/>
    </source>
</evidence>
<keyword evidence="4" id="KW-1133">Transmembrane helix</keyword>
<dbReference type="PANTHER" id="PTHR14969">
    <property type="entry name" value="SPHINGOSINE-1-PHOSPHATE PHOSPHOHYDROLASE"/>
    <property type="match status" value="1"/>
</dbReference>
<dbReference type="EMBL" id="AAOF01000001">
    <property type="protein sequence ID" value="EAR23240.1"/>
    <property type="molecule type" value="Genomic_DNA"/>
</dbReference>